<dbReference type="EMBL" id="AOLP01000012">
    <property type="protein sequence ID" value="EMA04194.1"/>
    <property type="molecule type" value="Genomic_DNA"/>
</dbReference>
<protein>
    <submittedName>
        <fullName evidence="3">Two component response regulator</fullName>
    </submittedName>
</protein>
<evidence type="ECO:0000313" key="4">
    <source>
        <dbReference type="Proteomes" id="UP000011553"/>
    </source>
</evidence>
<reference evidence="3 4" key="1">
    <citation type="journal article" date="2014" name="PLoS Genet.">
        <title>Phylogenetically driven sequencing of extremely halophilic archaea reveals strategies for static and dynamic osmo-response.</title>
        <authorList>
            <person name="Becker E.A."/>
            <person name="Seitzer P.M."/>
            <person name="Tritt A."/>
            <person name="Larsen D."/>
            <person name="Krusor M."/>
            <person name="Yao A.I."/>
            <person name="Wu D."/>
            <person name="Madern D."/>
            <person name="Eisen J.A."/>
            <person name="Darling A.E."/>
            <person name="Facciotti M.T."/>
        </authorList>
    </citation>
    <scope>NUCLEOTIDE SEQUENCE [LARGE SCALE GENOMIC DNA]</scope>
    <source>
        <strain evidence="3 4">ATCC 35960</strain>
    </source>
</reference>
<sequence>MPDLNRVAKRMYNIHPNAMRLVVGEEIDGTFTLDSAEFFQTDFQAEGRLNGDGAVYRFATTENNDAVVVGRQRPGEDGWTMVGEVESVERADATDETDETDTTDA</sequence>
<proteinExistence type="predicted"/>
<dbReference type="PATRIC" id="fig|662478.6.peg.2507"/>
<name>M0J870_9EURY</name>
<comment type="caution">
    <text evidence="3">The sequence shown here is derived from an EMBL/GenBank/DDBJ whole genome shotgun (WGS) entry which is preliminary data.</text>
</comment>
<dbReference type="Proteomes" id="UP000011553">
    <property type="component" value="Unassembled WGS sequence"/>
</dbReference>
<dbReference type="Pfam" id="PF26269">
    <property type="entry name" value="DUF8072"/>
    <property type="match status" value="1"/>
</dbReference>
<feature type="compositionally biased region" description="Acidic residues" evidence="1">
    <location>
        <begin position="94"/>
        <end position="105"/>
    </location>
</feature>
<evidence type="ECO:0000256" key="1">
    <source>
        <dbReference type="SAM" id="MobiDB-lite"/>
    </source>
</evidence>
<gene>
    <name evidence="3" type="ORF">C438_12818</name>
</gene>
<dbReference type="AlphaFoldDB" id="M0J870"/>
<accession>M0J870</accession>
<dbReference type="InterPro" id="IPR058385">
    <property type="entry name" value="DUF8072"/>
</dbReference>
<feature type="region of interest" description="Disordered" evidence="1">
    <location>
        <begin position="73"/>
        <end position="105"/>
    </location>
</feature>
<evidence type="ECO:0000259" key="2">
    <source>
        <dbReference type="Pfam" id="PF26269"/>
    </source>
</evidence>
<feature type="domain" description="DUF8072" evidence="2">
    <location>
        <begin position="1"/>
        <end position="93"/>
    </location>
</feature>
<organism evidence="3 4">
    <name type="scientific">Haloferax denitrificans ATCC 35960</name>
    <dbReference type="NCBI Taxonomy" id="662478"/>
    <lineage>
        <taxon>Archaea</taxon>
        <taxon>Methanobacteriati</taxon>
        <taxon>Methanobacteriota</taxon>
        <taxon>Stenosarchaea group</taxon>
        <taxon>Halobacteria</taxon>
        <taxon>Halobacteriales</taxon>
        <taxon>Haloferacaceae</taxon>
        <taxon>Haloferax</taxon>
    </lineage>
</organism>
<keyword evidence="4" id="KW-1185">Reference proteome</keyword>
<dbReference type="RefSeq" id="WP_004969804.1">
    <property type="nucleotide sequence ID" value="NZ_AOLP01000012.1"/>
</dbReference>
<evidence type="ECO:0000313" key="3">
    <source>
        <dbReference type="EMBL" id="EMA04194.1"/>
    </source>
</evidence>